<organism evidence="2 3">
    <name type="scientific">Legionella quinlivanii</name>
    <dbReference type="NCBI Taxonomy" id="45073"/>
    <lineage>
        <taxon>Bacteria</taxon>
        <taxon>Pseudomonadati</taxon>
        <taxon>Pseudomonadota</taxon>
        <taxon>Gammaproteobacteria</taxon>
        <taxon>Legionellales</taxon>
        <taxon>Legionellaceae</taxon>
        <taxon>Legionella</taxon>
    </lineage>
</organism>
<dbReference type="OrthoDB" id="5641564at2"/>
<name>A0A0W0XLJ9_9GAMM</name>
<keyword evidence="1" id="KW-0732">Signal</keyword>
<dbReference type="AlphaFoldDB" id="A0A0W0XLJ9"/>
<accession>A0A0W0XLJ9</accession>
<dbReference type="PATRIC" id="fig|45073.5.peg.3149"/>
<evidence type="ECO:0000313" key="2">
    <source>
        <dbReference type="EMBL" id="KTD45498.1"/>
    </source>
</evidence>
<protein>
    <submittedName>
        <fullName evidence="2">Uncharacterized protein</fullName>
    </submittedName>
</protein>
<gene>
    <name evidence="2" type="ORF">Lqui_2969</name>
</gene>
<proteinExistence type="predicted"/>
<feature type="chain" id="PRO_5006916635" evidence="1">
    <location>
        <begin position="21"/>
        <end position="126"/>
    </location>
</feature>
<dbReference type="Proteomes" id="UP000054618">
    <property type="component" value="Unassembled WGS sequence"/>
</dbReference>
<evidence type="ECO:0000313" key="3">
    <source>
        <dbReference type="Proteomes" id="UP000054618"/>
    </source>
</evidence>
<reference evidence="2 3" key="1">
    <citation type="submission" date="2015-11" db="EMBL/GenBank/DDBJ databases">
        <title>Genomic analysis of 38 Legionella species identifies large and diverse effector repertoires.</title>
        <authorList>
            <person name="Burstein D."/>
            <person name="Amaro F."/>
            <person name="Zusman T."/>
            <person name="Lifshitz Z."/>
            <person name="Cohen O."/>
            <person name="Gilbert J.A."/>
            <person name="Pupko T."/>
            <person name="Shuman H.A."/>
            <person name="Segal G."/>
        </authorList>
    </citation>
    <scope>NUCLEOTIDE SEQUENCE [LARGE SCALE GENOMIC DNA]</scope>
    <source>
        <strain evidence="2 3">CDC#1442-AUS-E</strain>
    </source>
</reference>
<dbReference type="EMBL" id="LNYS01000025">
    <property type="protein sequence ID" value="KTD45498.1"/>
    <property type="molecule type" value="Genomic_DNA"/>
</dbReference>
<evidence type="ECO:0000256" key="1">
    <source>
        <dbReference type="SAM" id="SignalP"/>
    </source>
</evidence>
<comment type="caution">
    <text evidence="2">The sequence shown here is derived from an EMBL/GenBank/DDBJ whole genome shotgun (WGS) entry which is preliminary data.</text>
</comment>
<sequence>MFQKIGMFCVGALFGAQVFAANYPLAPFTTIEYDLVPNKPEVLTNFTLFTIKAECELQTAEPAAVLRVFMKKRSGTINDMPISEGDETALLVENGKTLRLTAVSAAVVELENKGNEIVHAKCRTVK</sequence>
<keyword evidence="3" id="KW-1185">Reference proteome</keyword>
<dbReference type="RefSeq" id="WP_058509015.1">
    <property type="nucleotide sequence ID" value="NZ_CAAAIK010000033.1"/>
</dbReference>
<feature type="signal peptide" evidence="1">
    <location>
        <begin position="1"/>
        <end position="20"/>
    </location>
</feature>